<organism evidence="2 3">
    <name type="scientific">Steinernema glaseri</name>
    <dbReference type="NCBI Taxonomy" id="37863"/>
    <lineage>
        <taxon>Eukaryota</taxon>
        <taxon>Metazoa</taxon>
        <taxon>Ecdysozoa</taxon>
        <taxon>Nematoda</taxon>
        <taxon>Chromadorea</taxon>
        <taxon>Rhabditida</taxon>
        <taxon>Tylenchina</taxon>
        <taxon>Panagrolaimomorpha</taxon>
        <taxon>Strongyloidoidea</taxon>
        <taxon>Steinernematidae</taxon>
        <taxon>Steinernema</taxon>
    </lineage>
</organism>
<keyword evidence="2" id="KW-1185">Reference proteome</keyword>
<evidence type="ECO:0000313" key="2">
    <source>
        <dbReference type="Proteomes" id="UP000095287"/>
    </source>
</evidence>
<evidence type="ECO:0000313" key="3">
    <source>
        <dbReference type="WBParaSite" id="L893_g24512.t1"/>
    </source>
</evidence>
<reference evidence="3" key="1">
    <citation type="submission" date="2016-11" db="UniProtKB">
        <authorList>
            <consortium name="WormBaseParasite"/>
        </authorList>
    </citation>
    <scope>IDENTIFICATION</scope>
</reference>
<keyword evidence="1" id="KW-0472">Membrane</keyword>
<accession>A0A1I7ZBJ3</accession>
<protein>
    <submittedName>
        <fullName evidence="3">Coiled-coil domain-containing protein 51</fullName>
    </submittedName>
</protein>
<proteinExistence type="predicted"/>
<dbReference type="PANTHER" id="PTHR28624:SF1">
    <property type="entry name" value="MITOCHONDRIAL POTASSIUM CHANNEL"/>
    <property type="match status" value="1"/>
</dbReference>
<dbReference type="AlphaFoldDB" id="A0A1I7ZBJ3"/>
<feature type="transmembrane region" description="Helical" evidence="1">
    <location>
        <begin position="305"/>
        <end position="327"/>
    </location>
</feature>
<dbReference type="WBParaSite" id="L893_g24512.t1">
    <property type="protein sequence ID" value="L893_g24512.t1"/>
    <property type="gene ID" value="L893_g24512"/>
</dbReference>
<dbReference type="PANTHER" id="PTHR28624">
    <property type="entry name" value="COILED-COIL DOMAIN-CONTAINING PROTEIN 51"/>
    <property type="match status" value="1"/>
</dbReference>
<keyword evidence="1" id="KW-1133">Transmembrane helix</keyword>
<sequence>MGSRWLVFGSRRFLTTTSIVRSSVPVPTAVQNRMDAVFQYYEDVIGLTAVKEAQNEVVQCEEILSAAQLSRRNKQYELRALHSRLEEIHAELNRTSRGEDKYLHLLTEEHATMKKERKLLEEFELVENKEREAFHNLSSKVRSSHEKERERAERTKYWSVTASLIGAVLGIVGTSIGNELRMRHIREMIPSTAKFQPVLDQVTKIINEEQIQINKFIVDMKEILRFDSPQVIPIEKAEGTSEQVVKTIEHQHSKINEQLEELKRLIQLDKSLNVDPAGVVYVGNDMEVLLNQTAKDLESKLKLQTLVIVTFGYAAIAFSIPFILSFFR</sequence>
<evidence type="ECO:0000256" key="1">
    <source>
        <dbReference type="SAM" id="Phobius"/>
    </source>
</evidence>
<name>A0A1I7ZBJ3_9BILA</name>
<keyword evidence="1" id="KW-0812">Transmembrane</keyword>
<dbReference type="Proteomes" id="UP000095287">
    <property type="component" value="Unplaced"/>
</dbReference>
<dbReference type="InterPro" id="IPR037660">
    <property type="entry name" value="CCDC51"/>
</dbReference>